<feature type="compositionally biased region" description="Polar residues" evidence="1">
    <location>
        <begin position="127"/>
        <end position="139"/>
    </location>
</feature>
<dbReference type="GO" id="GO:0035035">
    <property type="term" value="F:histone acetyltransferase binding"/>
    <property type="evidence" value="ECO:0007669"/>
    <property type="project" value="TreeGrafter"/>
</dbReference>
<feature type="compositionally biased region" description="Polar residues" evidence="1">
    <location>
        <begin position="186"/>
        <end position="196"/>
    </location>
</feature>
<dbReference type="GO" id="GO:0044545">
    <property type="term" value="C:NSL complex"/>
    <property type="evidence" value="ECO:0007669"/>
    <property type="project" value="TreeGrafter"/>
</dbReference>
<sequence>MLVSPYRCLDAASRPALPPESLKLQGSFSKHAVIKSHTILSHSLLDTGVIRAELVGGQPALEFSPGLLKTMSTSSIQSSWPSPPQPPVNGLAKKSAVNVRADSDLIGAEVAGKAIAAGLPRIGSNQVEDSSKLASNSNTTKREVTGEPSTLEELSTITEDLSKSEAARHPEFGENGIVKAGAISSTEGSASGVSGNTDEHKSSVSKTNTINILGTELHSRTLLAKTRQSEIQRRACRLRKRLEVVQAKQVERHVQQQLGGFVEQTVPKLPHLDCLKRQDGSLRNPQLVFACKSDSASCKGGESTSETLTNFFKSSSASKGLEKFISSSDSKLRFSENAFDSDVTESSSGGESDLEEESLTKVDMEQCHMPVLQRSEWRWAIERAAIVSRWNWLQAHVSDLEYRIRQQTDIYRQIRANKGSVVLGDSPPPEDLSRLIGSSPDQSDCPSQTELKAIGAGGKLEMSVCSHSSLPKIVAKQVGFQLTDPNCFKGICEK</sequence>
<dbReference type="Proteomes" id="UP000288216">
    <property type="component" value="Unassembled WGS sequence"/>
</dbReference>
<feature type="region of interest" description="Disordered" evidence="1">
    <location>
        <begin position="186"/>
        <end position="205"/>
    </location>
</feature>
<dbReference type="STRING" id="75743.A0A401P737"/>
<dbReference type="PANTHER" id="PTHR22443">
    <property type="entry name" value="NON-SPECIFIC LETHAL 1, ISOFORM M"/>
    <property type="match status" value="1"/>
</dbReference>
<accession>A0A401P737</accession>
<evidence type="ECO:0000313" key="2">
    <source>
        <dbReference type="EMBL" id="GCB68928.1"/>
    </source>
</evidence>
<dbReference type="OMA" id="CERAFDS"/>
<comment type="caution">
    <text evidence="2">The sequence shown here is derived from an EMBL/GenBank/DDBJ whole genome shotgun (WGS) entry which is preliminary data.</text>
</comment>
<evidence type="ECO:0008006" key="4">
    <source>
        <dbReference type="Google" id="ProtNLM"/>
    </source>
</evidence>
<evidence type="ECO:0000256" key="1">
    <source>
        <dbReference type="SAM" id="MobiDB-lite"/>
    </source>
</evidence>
<proteinExistence type="predicted"/>
<feature type="region of interest" description="Disordered" evidence="1">
    <location>
        <begin position="340"/>
        <end position="360"/>
    </location>
</feature>
<organism evidence="2 3">
    <name type="scientific">Scyliorhinus torazame</name>
    <name type="common">Cloudy catshark</name>
    <name type="synonym">Catulus torazame</name>
    <dbReference type="NCBI Taxonomy" id="75743"/>
    <lineage>
        <taxon>Eukaryota</taxon>
        <taxon>Metazoa</taxon>
        <taxon>Chordata</taxon>
        <taxon>Craniata</taxon>
        <taxon>Vertebrata</taxon>
        <taxon>Chondrichthyes</taxon>
        <taxon>Elasmobranchii</taxon>
        <taxon>Galeomorphii</taxon>
        <taxon>Galeoidea</taxon>
        <taxon>Carcharhiniformes</taxon>
        <taxon>Scyliorhinidae</taxon>
        <taxon>Scyliorhinus</taxon>
    </lineage>
</organism>
<dbReference type="PANTHER" id="PTHR22443:SF14">
    <property type="entry name" value="KAT8 REGULATORY NSL COMPLEX SUBUNIT 1"/>
    <property type="match status" value="1"/>
</dbReference>
<dbReference type="AlphaFoldDB" id="A0A401P737"/>
<evidence type="ECO:0000313" key="3">
    <source>
        <dbReference type="Proteomes" id="UP000288216"/>
    </source>
</evidence>
<dbReference type="InterPro" id="IPR026180">
    <property type="entry name" value="NSL1"/>
</dbReference>
<dbReference type="EMBL" id="BFAA01005935">
    <property type="protein sequence ID" value="GCB68928.1"/>
    <property type="molecule type" value="Genomic_DNA"/>
</dbReference>
<dbReference type="OrthoDB" id="6022640at2759"/>
<keyword evidence="3" id="KW-1185">Reference proteome</keyword>
<feature type="region of interest" description="Disordered" evidence="1">
    <location>
        <begin position="127"/>
        <end position="152"/>
    </location>
</feature>
<name>A0A401P737_SCYTO</name>
<gene>
    <name evidence="2" type="ORF">scyTo_0012340</name>
</gene>
<protein>
    <recommendedName>
        <fullName evidence="4">KAT8 regulatory NSL complex subunit 1</fullName>
    </recommendedName>
</protein>
<reference evidence="2 3" key="1">
    <citation type="journal article" date="2018" name="Nat. Ecol. Evol.">
        <title>Shark genomes provide insights into elasmobranch evolution and the origin of vertebrates.</title>
        <authorList>
            <person name="Hara Y"/>
            <person name="Yamaguchi K"/>
            <person name="Onimaru K"/>
            <person name="Kadota M"/>
            <person name="Koyanagi M"/>
            <person name="Keeley SD"/>
            <person name="Tatsumi K"/>
            <person name="Tanaka K"/>
            <person name="Motone F"/>
            <person name="Kageyama Y"/>
            <person name="Nozu R"/>
            <person name="Adachi N"/>
            <person name="Nishimura O"/>
            <person name="Nakagawa R"/>
            <person name="Tanegashima C"/>
            <person name="Kiyatake I"/>
            <person name="Matsumoto R"/>
            <person name="Murakumo K"/>
            <person name="Nishida K"/>
            <person name="Terakita A"/>
            <person name="Kuratani S"/>
            <person name="Sato K"/>
            <person name="Hyodo S Kuraku.S."/>
        </authorList>
    </citation>
    <scope>NUCLEOTIDE SEQUENCE [LARGE SCALE GENOMIC DNA]</scope>
</reference>